<dbReference type="InterPro" id="IPR025382">
    <property type="entry name" value="Cap4-like_endonuclease_dom"/>
</dbReference>
<dbReference type="EMBL" id="JBIXLB010000011">
    <property type="protein sequence ID" value="MFJ5515066.1"/>
    <property type="molecule type" value="Genomic_DNA"/>
</dbReference>
<protein>
    <submittedName>
        <fullName evidence="2">DsDNA nuclease domain-containing protein</fullName>
    </submittedName>
</protein>
<dbReference type="Proteomes" id="UP001617702">
    <property type="component" value="Unassembled WGS sequence"/>
</dbReference>
<evidence type="ECO:0000313" key="2">
    <source>
        <dbReference type="EMBL" id="MFJ5515066.1"/>
    </source>
</evidence>
<name>A0ABW8H0L7_9GAMM</name>
<dbReference type="RefSeq" id="WP_400355958.1">
    <property type="nucleotide sequence ID" value="NZ_JBIXLA010000010.1"/>
</dbReference>
<organism evidence="2 3">
    <name type="scientific">Pectobacterium jejuense</name>
    <dbReference type="NCBI Taxonomy" id="2974022"/>
    <lineage>
        <taxon>Bacteria</taxon>
        <taxon>Pseudomonadati</taxon>
        <taxon>Pseudomonadota</taxon>
        <taxon>Gammaproteobacteria</taxon>
        <taxon>Enterobacterales</taxon>
        <taxon>Pectobacteriaceae</taxon>
        <taxon>Pectobacterium</taxon>
    </lineage>
</organism>
<keyword evidence="3" id="KW-1185">Reference proteome</keyword>
<evidence type="ECO:0000313" key="3">
    <source>
        <dbReference type="Proteomes" id="UP001617702"/>
    </source>
</evidence>
<comment type="caution">
    <text evidence="2">The sequence shown here is derived from an EMBL/GenBank/DDBJ whole genome shotgun (WGS) entry which is preliminary data.</text>
</comment>
<sequence length="545" mass="63236">MEDSSSFDKTISDHGAISSRGGYLYQDYIATNYVLDMLSDRDLIGVRCERIDDIDLIRRNVIEYVQVKSNLSGGIWNLKDIYKLDKIESIVQKSLSSDKELNVTSLFRIVTKTSVGKSLSHLNISRTERKLTKEREALIKSVHRHLKNTVSTNGNGAQYWVDNCYWEYIRSDKEAIYGSHAKIMRFATEKGISLFSYDIDDIYHKILRLVSEIASRSNRKYSDDDKTFSNKELNEMISDWIVKIANQRKGNRKVYLNNSKPNCFVKIHELDSKEIKSKMLAFFSKYGRDKKVRYGRIVDNLFRWLPEFLLTPKELAENDSSECFKLWAKTLEKVNSEFDGVKKLRLLLSELILYILIRGNYKSEPISGMLYVHGLKGIKQFNNVHIVENDSEHHLLLGNAFIEGDISIADAPASLANFLFDNLDDDIFDSSKARVFDAKHDDYLTNHNVDELLAFNSSVSDYPDRYRFTLLYIYNAECLSNGYVEDHQLLIKEEVSKIFNFFCSEIKGLEDENIQNYNVDVYFLSMEKIDDLSDEILKRLKKNEL</sequence>
<feature type="domain" description="CD-NTase associated protein 4-like DNA endonuclease" evidence="1">
    <location>
        <begin position="19"/>
        <end position="211"/>
    </location>
</feature>
<accession>A0ABW8H0L7</accession>
<evidence type="ECO:0000259" key="1">
    <source>
        <dbReference type="Pfam" id="PF14130"/>
    </source>
</evidence>
<gene>
    <name evidence="2" type="ORF">ACIPUH_19995</name>
</gene>
<proteinExistence type="predicted"/>
<reference evidence="2 3" key="1">
    <citation type="submission" date="2024-10" db="EMBL/GenBank/DDBJ databases">
        <authorList>
            <person name="Lu C.-H."/>
        </authorList>
    </citation>
    <scope>NUCLEOTIDE SEQUENCE [LARGE SCALE GENOMIC DNA]</scope>
    <source>
        <strain evidence="2 3">22LXZD03-01</strain>
    </source>
</reference>
<dbReference type="Pfam" id="PF14130">
    <property type="entry name" value="Cap4_nuclease"/>
    <property type="match status" value="1"/>
</dbReference>